<accession>A0AAD8GV76</accession>
<gene>
    <name evidence="2" type="ORF">POM88_048432</name>
</gene>
<comment type="caution">
    <text evidence="2">The sequence shown here is derived from an EMBL/GenBank/DDBJ whole genome shotgun (WGS) entry which is preliminary data.</text>
</comment>
<evidence type="ECO:0000313" key="3">
    <source>
        <dbReference type="Proteomes" id="UP001237642"/>
    </source>
</evidence>
<evidence type="ECO:0008006" key="4">
    <source>
        <dbReference type="Google" id="ProtNLM"/>
    </source>
</evidence>
<dbReference type="GO" id="GO:0009451">
    <property type="term" value="P:RNA modification"/>
    <property type="evidence" value="ECO:0007669"/>
    <property type="project" value="InterPro"/>
</dbReference>
<dbReference type="InterPro" id="IPR046960">
    <property type="entry name" value="PPR_At4g14850-like_plant"/>
</dbReference>
<dbReference type="PANTHER" id="PTHR47926:SF347">
    <property type="entry name" value="PENTATRICOPEPTIDE REPEAT-CONTAINING PROTEIN"/>
    <property type="match status" value="1"/>
</dbReference>
<sequence>MYGKCGDMRLAMKVFDEMPERNLVSWNSMINGFLGNKMYGDAVGVFKEVVGVKCVGMNEVTFSSVLSACGNLGGLDIGRQVHGLVLKYGLVHNQEFCLSVKLELNPDGMAVHEILPDSSTLPIYHMLSWLHFNYYQGRGSSTKQAKSEGYKVDVAASGFSLAGVSLEAKHVSEMFGRDDGGCSFCMHAARPSCPRSSRVWKNAVWD</sequence>
<keyword evidence="1" id="KW-0677">Repeat</keyword>
<dbReference type="Pfam" id="PF01535">
    <property type="entry name" value="PPR"/>
    <property type="match status" value="2"/>
</dbReference>
<protein>
    <recommendedName>
        <fullName evidence="4">Pentatricopeptide repeat-containing protein</fullName>
    </recommendedName>
</protein>
<dbReference type="NCBIfam" id="TIGR00756">
    <property type="entry name" value="PPR"/>
    <property type="match status" value="2"/>
</dbReference>
<dbReference type="Gene3D" id="1.25.40.10">
    <property type="entry name" value="Tetratricopeptide repeat domain"/>
    <property type="match status" value="1"/>
</dbReference>
<evidence type="ECO:0000313" key="2">
    <source>
        <dbReference type="EMBL" id="KAK1355176.1"/>
    </source>
</evidence>
<proteinExistence type="predicted"/>
<dbReference type="GO" id="GO:0003723">
    <property type="term" value="F:RNA binding"/>
    <property type="evidence" value="ECO:0007669"/>
    <property type="project" value="InterPro"/>
</dbReference>
<reference evidence="2" key="2">
    <citation type="submission" date="2023-05" db="EMBL/GenBank/DDBJ databases">
        <authorList>
            <person name="Schelkunov M.I."/>
        </authorList>
    </citation>
    <scope>NUCLEOTIDE SEQUENCE</scope>
    <source>
        <strain evidence="2">Hsosn_3</strain>
        <tissue evidence="2">Leaf</tissue>
    </source>
</reference>
<dbReference type="Proteomes" id="UP001237642">
    <property type="component" value="Unassembled WGS sequence"/>
</dbReference>
<reference evidence="2" key="1">
    <citation type="submission" date="2023-02" db="EMBL/GenBank/DDBJ databases">
        <title>Genome of toxic invasive species Heracleum sosnowskyi carries increased number of genes despite the absence of recent whole-genome duplications.</title>
        <authorList>
            <person name="Schelkunov M."/>
            <person name="Shtratnikova V."/>
            <person name="Makarenko M."/>
            <person name="Klepikova A."/>
            <person name="Omelchenko D."/>
            <person name="Novikova G."/>
            <person name="Obukhova E."/>
            <person name="Bogdanov V."/>
            <person name="Penin A."/>
            <person name="Logacheva M."/>
        </authorList>
    </citation>
    <scope>NUCLEOTIDE SEQUENCE</scope>
    <source>
        <strain evidence="2">Hsosn_3</strain>
        <tissue evidence="2">Leaf</tissue>
    </source>
</reference>
<organism evidence="2 3">
    <name type="scientific">Heracleum sosnowskyi</name>
    <dbReference type="NCBI Taxonomy" id="360622"/>
    <lineage>
        <taxon>Eukaryota</taxon>
        <taxon>Viridiplantae</taxon>
        <taxon>Streptophyta</taxon>
        <taxon>Embryophyta</taxon>
        <taxon>Tracheophyta</taxon>
        <taxon>Spermatophyta</taxon>
        <taxon>Magnoliopsida</taxon>
        <taxon>eudicotyledons</taxon>
        <taxon>Gunneridae</taxon>
        <taxon>Pentapetalae</taxon>
        <taxon>asterids</taxon>
        <taxon>campanulids</taxon>
        <taxon>Apiales</taxon>
        <taxon>Apiaceae</taxon>
        <taxon>Apioideae</taxon>
        <taxon>apioid superclade</taxon>
        <taxon>Tordylieae</taxon>
        <taxon>Tordyliinae</taxon>
        <taxon>Heracleum</taxon>
    </lineage>
</organism>
<keyword evidence="3" id="KW-1185">Reference proteome</keyword>
<name>A0AAD8GV76_9APIA</name>
<evidence type="ECO:0000256" key="1">
    <source>
        <dbReference type="ARBA" id="ARBA00022737"/>
    </source>
</evidence>
<dbReference type="PANTHER" id="PTHR47926">
    <property type="entry name" value="PENTATRICOPEPTIDE REPEAT-CONTAINING PROTEIN"/>
    <property type="match status" value="1"/>
</dbReference>
<dbReference type="EMBL" id="JAUIZM010000011">
    <property type="protein sequence ID" value="KAK1355176.1"/>
    <property type="molecule type" value="Genomic_DNA"/>
</dbReference>
<dbReference type="InterPro" id="IPR002885">
    <property type="entry name" value="PPR_rpt"/>
</dbReference>
<dbReference type="AlphaFoldDB" id="A0AAD8GV76"/>
<dbReference type="InterPro" id="IPR011990">
    <property type="entry name" value="TPR-like_helical_dom_sf"/>
</dbReference>